<evidence type="ECO:0000256" key="2">
    <source>
        <dbReference type="ARBA" id="ARBA00022898"/>
    </source>
</evidence>
<sequence>MRDDYLVQALGPWRDTKAPLSTALARALREALLDGRIRAGSELPAERRLAAALGVSRGTVTAALERLRDTGWVRTRHGSASTVQLPPATAERIAPLSATGEAGSLVDLRRAVPAAPQELYLEATRRATDRAGPLLADHGEPGPGIPDLRAAIAARYSAEGTATRPEQILVTSGARAALTLLAAHFRPRTAVVETPTYFDALQVLRHAGARLVGCRVTSDGWDLDQLRDAFAAARGHLAYLVPDFHNPTGALMPPHTRRTVTQLAAQHQVTLVVDETMRDLDLRDQPEPMPRIPGALLIGSTSKSIWGGLRIGWIRARASLVRELQDHPLAGPLTAPPVQQLVAVELLRDLEPLLGQRRHELRQQRDHLAGVLADDGRWHFALPPGGLALWLRLTTTLADTVVERADRNGVALAAGPRFAVDATLTRYLRVPFTPPRPVLEQIAHVLDDAC</sequence>
<feature type="domain" description="HTH gntR-type" evidence="6">
    <location>
        <begin position="18"/>
        <end position="86"/>
    </location>
</feature>
<evidence type="ECO:0000256" key="3">
    <source>
        <dbReference type="ARBA" id="ARBA00023015"/>
    </source>
</evidence>
<organism evidence="7 8">
    <name type="scientific">Streptomyces rapamycinicus (strain ATCC 29253 / DSM 41530 / NRRL 5491 / AYB-994)</name>
    <name type="common">Streptomyces hygroscopicus (strain ATCC 29253)</name>
    <dbReference type="NCBI Taxonomy" id="1343740"/>
    <lineage>
        <taxon>Bacteria</taxon>
        <taxon>Bacillati</taxon>
        <taxon>Actinomycetota</taxon>
        <taxon>Actinomycetes</taxon>
        <taxon>Kitasatosporales</taxon>
        <taxon>Streptomycetaceae</taxon>
        <taxon>Streptomyces</taxon>
        <taxon>Streptomyces violaceusniger group</taxon>
    </lineage>
</organism>
<dbReference type="PROSITE" id="PS50949">
    <property type="entry name" value="HTH_GNTR"/>
    <property type="match status" value="1"/>
</dbReference>
<dbReference type="Gene3D" id="3.40.640.10">
    <property type="entry name" value="Type I PLP-dependent aspartate aminotransferase-like (Major domain)"/>
    <property type="match status" value="1"/>
</dbReference>
<dbReference type="InterPro" id="IPR000524">
    <property type="entry name" value="Tscrpt_reg_HTH_GntR"/>
</dbReference>
<evidence type="ECO:0000313" key="8">
    <source>
        <dbReference type="Proteomes" id="UP000281594"/>
    </source>
</evidence>
<accession>A0A0A0NHA0</accession>
<dbReference type="KEGG" id="src:M271_24300"/>
<name>A0A0A0NHA0_STRRN</name>
<dbReference type="PRINTS" id="PR00035">
    <property type="entry name" value="HTHGNTR"/>
</dbReference>
<gene>
    <name evidence="7" type="ORF">D3C57_119295</name>
</gene>
<dbReference type="STRING" id="1343740.M271_24300"/>
<comment type="similarity">
    <text evidence="1">In the C-terminal section; belongs to the class-I pyridoxal-phosphate-dependent aminotransferase family.</text>
</comment>
<keyword evidence="2" id="KW-0663">Pyridoxal phosphate</keyword>
<dbReference type="PANTHER" id="PTHR46577">
    <property type="entry name" value="HTH-TYPE TRANSCRIPTIONAL REGULATORY PROTEIN GABR"/>
    <property type="match status" value="1"/>
</dbReference>
<dbReference type="InterPro" id="IPR036390">
    <property type="entry name" value="WH_DNA-bd_sf"/>
</dbReference>
<reference evidence="7 8" key="1">
    <citation type="journal article" date="2018" name="J. Biol. Chem.">
        <title>Discovery of the actinoplanic acid pathway in Streptomyces rapamycinicus reveals a genetically conserved synergism with rapamycin.</title>
        <authorList>
            <person name="Mrak P."/>
            <person name="Krastel P."/>
            <person name="Pivk Lukancic P."/>
            <person name="Tao J."/>
            <person name="Pistorius D."/>
            <person name="Moore C.M."/>
        </authorList>
    </citation>
    <scope>NUCLEOTIDE SEQUENCE [LARGE SCALE GENOMIC DNA]</scope>
    <source>
        <strain evidence="7 8">NRRL 5491</strain>
    </source>
</reference>
<dbReference type="Pfam" id="PF00392">
    <property type="entry name" value="GntR"/>
    <property type="match status" value="1"/>
</dbReference>
<dbReference type="HOGENOM" id="CLU_017584_0_0_11"/>
<dbReference type="CDD" id="cd07377">
    <property type="entry name" value="WHTH_GntR"/>
    <property type="match status" value="1"/>
</dbReference>
<dbReference type="SUPFAM" id="SSF53383">
    <property type="entry name" value="PLP-dependent transferases"/>
    <property type="match status" value="1"/>
</dbReference>
<comment type="caution">
    <text evidence="7">The sequence shown here is derived from an EMBL/GenBank/DDBJ whole genome shotgun (WGS) entry which is preliminary data.</text>
</comment>
<evidence type="ECO:0000313" key="7">
    <source>
        <dbReference type="EMBL" id="RLV80562.1"/>
    </source>
</evidence>
<protein>
    <submittedName>
        <fullName evidence="7">GntR family transcriptional regulator</fullName>
    </submittedName>
</protein>
<keyword evidence="3" id="KW-0805">Transcription regulation</keyword>
<dbReference type="Gene3D" id="1.10.10.10">
    <property type="entry name" value="Winged helix-like DNA-binding domain superfamily/Winged helix DNA-binding domain"/>
    <property type="match status" value="1"/>
</dbReference>
<evidence type="ECO:0000259" key="6">
    <source>
        <dbReference type="PROSITE" id="PS50949"/>
    </source>
</evidence>
<dbReference type="RefSeq" id="WP_020869798.1">
    <property type="nucleotide sequence ID" value="NC_022785.1"/>
</dbReference>
<proteinExistence type="inferred from homology"/>
<dbReference type="Pfam" id="PF00155">
    <property type="entry name" value="Aminotran_1_2"/>
    <property type="match status" value="1"/>
</dbReference>
<keyword evidence="4" id="KW-0238">DNA-binding</keyword>
<dbReference type="InterPro" id="IPR004839">
    <property type="entry name" value="Aminotransferase_I/II_large"/>
</dbReference>
<dbReference type="eggNOG" id="COG1167">
    <property type="taxonomic scope" value="Bacteria"/>
</dbReference>
<dbReference type="InterPro" id="IPR015424">
    <property type="entry name" value="PyrdxlP-dep_Trfase"/>
</dbReference>
<dbReference type="InterPro" id="IPR036388">
    <property type="entry name" value="WH-like_DNA-bd_sf"/>
</dbReference>
<dbReference type="SUPFAM" id="SSF46785">
    <property type="entry name" value="Winged helix' DNA-binding domain"/>
    <property type="match status" value="1"/>
</dbReference>
<dbReference type="GO" id="GO:0003700">
    <property type="term" value="F:DNA-binding transcription factor activity"/>
    <property type="evidence" value="ECO:0007669"/>
    <property type="project" value="InterPro"/>
</dbReference>
<dbReference type="GO" id="GO:0003677">
    <property type="term" value="F:DNA binding"/>
    <property type="evidence" value="ECO:0007669"/>
    <property type="project" value="UniProtKB-KW"/>
</dbReference>
<evidence type="ECO:0000256" key="4">
    <source>
        <dbReference type="ARBA" id="ARBA00023125"/>
    </source>
</evidence>
<dbReference type="InterPro" id="IPR015421">
    <property type="entry name" value="PyrdxlP-dep_Trfase_major"/>
</dbReference>
<dbReference type="SMART" id="SM00345">
    <property type="entry name" value="HTH_GNTR"/>
    <property type="match status" value="1"/>
</dbReference>
<dbReference type="Proteomes" id="UP000281594">
    <property type="component" value="Unassembled WGS sequence"/>
</dbReference>
<dbReference type="InterPro" id="IPR051446">
    <property type="entry name" value="HTH_trans_reg/aminotransferase"/>
</dbReference>
<keyword evidence="5" id="KW-0804">Transcription</keyword>
<dbReference type="PANTHER" id="PTHR46577:SF1">
    <property type="entry name" value="HTH-TYPE TRANSCRIPTIONAL REGULATORY PROTEIN GABR"/>
    <property type="match status" value="1"/>
</dbReference>
<dbReference type="GO" id="GO:0030170">
    <property type="term" value="F:pyridoxal phosphate binding"/>
    <property type="evidence" value="ECO:0007669"/>
    <property type="project" value="InterPro"/>
</dbReference>
<dbReference type="AlphaFoldDB" id="A0A0A0NHA0"/>
<evidence type="ECO:0000256" key="1">
    <source>
        <dbReference type="ARBA" id="ARBA00005384"/>
    </source>
</evidence>
<evidence type="ECO:0000256" key="5">
    <source>
        <dbReference type="ARBA" id="ARBA00023163"/>
    </source>
</evidence>
<dbReference type="EMBL" id="QYCY01000001">
    <property type="protein sequence ID" value="RLV80562.1"/>
    <property type="molecule type" value="Genomic_DNA"/>
</dbReference>
<dbReference type="CDD" id="cd00609">
    <property type="entry name" value="AAT_like"/>
    <property type="match status" value="1"/>
</dbReference>